<evidence type="ECO:0000313" key="1">
    <source>
        <dbReference type="EMBL" id="KFM72091.1"/>
    </source>
</evidence>
<dbReference type="Proteomes" id="UP000054359">
    <property type="component" value="Unassembled WGS sequence"/>
</dbReference>
<proteinExistence type="predicted"/>
<organism evidence="1 2">
    <name type="scientific">Stegodyphus mimosarum</name>
    <name type="common">African social velvet spider</name>
    <dbReference type="NCBI Taxonomy" id="407821"/>
    <lineage>
        <taxon>Eukaryota</taxon>
        <taxon>Metazoa</taxon>
        <taxon>Ecdysozoa</taxon>
        <taxon>Arthropoda</taxon>
        <taxon>Chelicerata</taxon>
        <taxon>Arachnida</taxon>
        <taxon>Araneae</taxon>
        <taxon>Araneomorphae</taxon>
        <taxon>Entelegynae</taxon>
        <taxon>Eresoidea</taxon>
        <taxon>Eresidae</taxon>
        <taxon>Stegodyphus</taxon>
    </lineage>
</organism>
<sequence length="67" mass="7306">MFVNFATDKAQYTPLISLSESLCKVKDPSGFFILSRNCNSFSLSITAYASLVLRIHNALTAAYVGAK</sequence>
<accession>A0A087U402</accession>
<keyword evidence="2" id="KW-1185">Reference proteome</keyword>
<feature type="non-terminal residue" evidence="1">
    <location>
        <position position="67"/>
    </location>
</feature>
<protein>
    <submittedName>
        <fullName evidence="1">Uncharacterized protein</fullName>
    </submittedName>
</protein>
<dbReference type="EMBL" id="KK118047">
    <property type="protein sequence ID" value="KFM72091.1"/>
    <property type="molecule type" value="Genomic_DNA"/>
</dbReference>
<evidence type="ECO:0000313" key="2">
    <source>
        <dbReference type="Proteomes" id="UP000054359"/>
    </source>
</evidence>
<reference evidence="1 2" key="1">
    <citation type="submission" date="2013-11" db="EMBL/GenBank/DDBJ databases">
        <title>Genome sequencing of Stegodyphus mimosarum.</title>
        <authorList>
            <person name="Bechsgaard J."/>
        </authorList>
    </citation>
    <scope>NUCLEOTIDE SEQUENCE [LARGE SCALE GENOMIC DNA]</scope>
</reference>
<name>A0A087U402_STEMI</name>
<gene>
    <name evidence="1" type="ORF">X975_21004</name>
</gene>
<dbReference type="AlphaFoldDB" id="A0A087U402"/>